<feature type="transmembrane region" description="Helical" evidence="1">
    <location>
        <begin position="26"/>
        <end position="48"/>
    </location>
</feature>
<name>A0A1F6W6X7_9BACT</name>
<keyword evidence="1" id="KW-0472">Membrane</keyword>
<keyword evidence="1" id="KW-1133">Transmembrane helix</keyword>
<keyword evidence="1" id="KW-0812">Transmembrane</keyword>
<evidence type="ECO:0000313" key="2">
    <source>
        <dbReference type="EMBL" id="OGI77552.1"/>
    </source>
</evidence>
<dbReference type="EMBL" id="MFUE01000013">
    <property type="protein sequence ID" value="OGI77552.1"/>
    <property type="molecule type" value="Genomic_DNA"/>
</dbReference>
<protein>
    <submittedName>
        <fullName evidence="2">Uncharacterized protein</fullName>
    </submittedName>
</protein>
<dbReference type="Proteomes" id="UP000177777">
    <property type="component" value="Unassembled WGS sequence"/>
</dbReference>
<proteinExistence type="predicted"/>
<accession>A0A1F6W6X7</accession>
<evidence type="ECO:0000256" key="1">
    <source>
        <dbReference type="SAM" id="Phobius"/>
    </source>
</evidence>
<evidence type="ECO:0000313" key="3">
    <source>
        <dbReference type="Proteomes" id="UP000177777"/>
    </source>
</evidence>
<reference evidence="2 3" key="1">
    <citation type="journal article" date="2016" name="Nat. Commun.">
        <title>Thousands of microbial genomes shed light on interconnected biogeochemical processes in an aquifer system.</title>
        <authorList>
            <person name="Anantharaman K."/>
            <person name="Brown C.T."/>
            <person name="Hug L.A."/>
            <person name="Sharon I."/>
            <person name="Castelle C.J."/>
            <person name="Probst A.J."/>
            <person name="Thomas B.C."/>
            <person name="Singh A."/>
            <person name="Wilkins M.J."/>
            <person name="Karaoz U."/>
            <person name="Brodie E.L."/>
            <person name="Williams K.H."/>
            <person name="Hubbard S.S."/>
            <person name="Banfield J.F."/>
        </authorList>
    </citation>
    <scope>NUCLEOTIDE SEQUENCE [LARGE SCALE GENOMIC DNA]</scope>
</reference>
<organism evidence="2 3">
    <name type="scientific">Candidatus Nomurabacteria bacterium RIFCSPHIGHO2_02_FULL_41_18</name>
    <dbReference type="NCBI Taxonomy" id="1801754"/>
    <lineage>
        <taxon>Bacteria</taxon>
        <taxon>Candidatus Nomuraibacteriota</taxon>
    </lineage>
</organism>
<dbReference type="AlphaFoldDB" id="A0A1F6W6X7"/>
<gene>
    <name evidence="2" type="ORF">A3D42_00965</name>
</gene>
<comment type="caution">
    <text evidence="2">The sequence shown here is derived from an EMBL/GenBank/DDBJ whole genome shotgun (WGS) entry which is preliminary data.</text>
</comment>
<dbReference type="STRING" id="1801754.A3D42_00965"/>
<feature type="transmembrane region" description="Helical" evidence="1">
    <location>
        <begin position="54"/>
        <end position="73"/>
    </location>
</feature>
<sequence length="103" mass="11723">MIIPIISIFLLTLSVWVINKKLPIQICSICAGVTLTWLWMLGGMWLGFISVSRYEFPVAILMGATIGGIVTELKKMFLKFRNKNELKENKEVESLEDKLKNCC</sequence>